<dbReference type="NCBIfam" id="TIGR00654">
    <property type="entry name" value="PhzF_family"/>
    <property type="match status" value="1"/>
</dbReference>
<accession>A0A9J7BVL7</accession>
<dbReference type="Pfam" id="PF02567">
    <property type="entry name" value="PhzC-PhzF"/>
    <property type="match status" value="1"/>
</dbReference>
<protein>
    <submittedName>
        <fullName evidence="3">PhzF family phenazine biosynthesis protein</fullName>
    </submittedName>
</protein>
<dbReference type="InterPro" id="IPR006311">
    <property type="entry name" value="TAT_signal"/>
</dbReference>
<gene>
    <name evidence="3" type="ORF">MOP44_13425</name>
</gene>
<dbReference type="RefSeq" id="WP_260796554.1">
    <property type="nucleotide sequence ID" value="NZ_CP093313.1"/>
</dbReference>
<dbReference type="PANTHER" id="PTHR13774:SF32">
    <property type="entry name" value="ANTISENSE-ENHANCING SEQUENCE 1"/>
    <property type="match status" value="1"/>
</dbReference>
<keyword evidence="4" id="KW-1185">Reference proteome</keyword>
<reference evidence="3" key="1">
    <citation type="submission" date="2021-04" db="EMBL/GenBank/DDBJ databases">
        <title>Phylogenetic analysis of Acidobacteriaceae.</title>
        <authorList>
            <person name="Qiu L."/>
            <person name="Zhang Q."/>
        </authorList>
    </citation>
    <scope>NUCLEOTIDE SEQUENCE</scope>
    <source>
        <strain evidence="3">DSM 25168</strain>
    </source>
</reference>
<dbReference type="EMBL" id="CP093313">
    <property type="protein sequence ID" value="UWZ86915.1"/>
    <property type="molecule type" value="Genomic_DNA"/>
</dbReference>
<dbReference type="GO" id="GO:0016853">
    <property type="term" value="F:isomerase activity"/>
    <property type="evidence" value="ECO:0007669"/>
    <property type="project" value="TreeGrafter"/>
</dbReference>
<dbReference type="Proteomes" id="UP001059380">
    <property type="component" value="Chromosome"/>
</dbReference>
<dbReference type="PROSITE" id="PS51318">
    <property type="entry name" value="TAT"/>
    <property type="match status" value="1"/>
</dbReference>
<evidence type="ECO:0000313" key="4">
    <source>
        <dbReference type="Proteomes" id="UP001059380"/>
    </source>
</evidence>
<comment type="similarity">
    <text evidence="1">Belongs to the PhzF family.</text>
</comment>
<name>A0A9J7BVL7_9BACT</name>
<dbReference type="Gene3D" id="3.10.310.10">
    <property type="entry name" value="Diaminopimelate Epimerase, Chain A, domain 1"/>
    <property type="match status" value="2"/>
</dbReference>
<dbReference type="PANTHER" id="PTHR13774">
    <property type="entry name" value="PHENAZINE BIOSYNTHESIS PROTEIN"/>
    <property type="match status" value="1"/>
</dbReference>
<dbReference type="KEGG" id="orp:MOP44_13425"/>
<dbReference type="AlphaFoldDB" id="A0A9J7BVL7"/>
<evidence type="ECO:0000256" key="1">
    <source>
        <dbReference type="ARBA" id="ARBA00008270"/>
    </source>
</evidence>
<organism evidence="3 4">
    <name type="scientific">Occallatibacter riparius</name>
    <dbReference type="NCBI Taxonomy" id="1002689"/>
    <lineage>
        <taxon>Bacteria</taxon>
        <taxon>Pseudomonadati</taxon>
        <taxon>Acidobacteriota</taxon>
        <taxon>Terriglobia</taxon>
        <taxon>Terriglobales</taxon>
        <taxon>Acidobacteriaceae</taxon>
        <taxon>Occallatibacter</taxon>
    </lineage>
</organism>
<dbReference type="PIRSF" id="PIRSF016184">
    <property type="entry name" value="PhzC_PhzF"/>
    <property type="match status" value="1"/>
</dbReference>
<dbReference type="SUPFAM" id="SSF54506">
    <property type="entry name" value="Diaminopimelate epimerase-like"/>
    <property type="match status" value="1"/>
</dbReference>
<evidence type="ECO:0000256" key="2">
    <source>
        <dbReference type="PIRSR" id="PIRSR016184-1"/>
    </source>
</evidence>
<evidence type="ECO:0000313" key="3">
    <source>
        <dbReference type="EMBL" id="UWZ86915.1"/>
    </source>
</evidence>
<sequence>MNLSRRALIRGIAASTAGGQLIQCSAASATPAATSRRYPYVQMDVFTSQRLEGNQLVVFTDARGLTDAEMLALARETNLQETTFVFPRDTATDRSEGAKVRIFYPAGELPFAGHPTLGTANVLRMHGTSRPSTILLDLKAGKIPVVFHDDARGAFGEMTQLDPVFGKTHDRTRIAQLIGLRPDDLDPDLPIQTVSTGLGFVVVPLRTLKALQSLHLDFDKNDAYLQAAGENALDFHYVTRETGDSNACLRARNIDRFGEDPATGSASGCTAAWMVKYGVIKPEELALIRQGVEANRPSEIFVRASKTGDRVHNVRVGGYAVKVMEGVAIL</sequence>
<dbReference type="InterPro" id="IPR003719">
    <property type="entry name" value="Phenazine_PhzF-like"/>
</dbReference>
<dbReference type="GO" id="GO:0005737">
    <property type="term" value="C:cytoplasm"/>
    <property type="evidence" value="ECO:0007669"/>
    <property type="project" value="TreeGrafter"/>
</dbReference>
<feature type="active site" evidence="2">
    <location>
        <position position="81"/>
    </location>
</feature>
<proteinExistence type="inferred from homology"/>